<accession>A0A1G6IP14</accession>
<proteinExistence type="predicted"/>
<dbReference type="RefSeq" id="WP_092613832.1">
    <property type="nucleotide sequence ID" value="NZ_FMYF01000019.1"/>
</dbReference>
<dbReference type="AlphaFoldDB" id="A0A1G6IP14"/>
<dbReference type="EMBL" id="FMYF01000019">
    <property type="protein sequence ID" value="SDC07745.1"/>
    <property type="molecule type" value="Genomic_DNA"/>
</dbReference>
<dbReference type="STRING" id="1577474.GA0111570_1196"/>
<evidence type="ECO:0000313" key="2">
    <source>
        <dbReference type="Proteomes" id="UP000199086"/>
    </source>
</evidence>
<keyword evidence="2" id="KW-1185">Reference proteome</keyword>
<name>A0A1G6IP14_9ACTN</name>
<gene>
    <name evidence="1" type="ORF">GA0111570_1196</name>
</gene>
<dbReference type="Proteomes" id="UP000199086">
    <property type="component" value="Unassembled WGS sequence"/>
</dbReference>
<evidence type="ECO:0008006" key="3">
    <source>
        <dbReference type="Google" id="ProtNLM"/>
    </source>
</evidence>
<dbReference type="OrthoDB" id="3579809at2"/>
<protein>
    <recommendedName>
        <fullName evidence="3">Sigma-70, region 4</fullName>
    </recommendedName>
</protein>
<sequence length="76" mass="8815">MKTMNDAADREPDPVEQLADVARRRRELESEEYHHVLQARGQGVSWQEIGWALGMSKQAAHKKFRRKGREASDRLV</sequence>
<evidence type="ECO:0000313" key="1">
    <source>
        <dbReference type="EMBL" id="SDC07745.1"/>
    </source>
</evidence>
<organism evidence="1 2">
    <name type="scientific">Raineyella antarctica</name>
    <dbReference type="NCBI Taxonomy" id="1577474"/>
    <lineage>
        <taxon>Bacteria</taxon>
        <taxon>Bacillati</taxon>
        <taxon>Actinomycetota</taxon>
        <taxon>Actinomycetes</taxon>
        <taxon>Propionibacteriales</taxon>
        <taxon>Propionibacteriaceae</taxon>
        <taxon>Raineyella</taxon>
    </lineage>
</organism>
<reference evidence="1 2" key="1">
    <citation type="submission" date="2016-06" db="EMBL/GenBank/DDBJ databases">
        <authorList>
            <person name="Olsen C.W."/>
            <person name="Carey S."/>
            <person name="Hinshaw L."/>
            <person name="Karasin A.I."/>
        </authorList>
    </citation>
    <scope>NUCLEOTIDE SEQUENCE [LARGE SCALE GENOMIC DNA]</scope>
    <source>
        <strain evidence="1 2">LZ-22</strain>
    </source>
</reference>